<organism evidence="2 3">
    <name type="scientific">Budvicia aquatica</name>
    <dbReference type="NCBI Taxonomy" id="82979"/>
    <lineage>
        <taxon>Bacteria</taxon>
        <taxon>Pseudomonadati</taxon>
        <taxon>Pseudomonadota</taxon>
        <taxon>Gammaproteobacteria</taxon>
        <taxon>Enterobacterales</taxon>
        <taxon>Budviciaceae</taxon>
        <taxon>Budvicia</taxon>
    </lineage>
</organism>
<evidence type="ECO:0000313" key="3">
    <source>
        <dbReference type="Proteomes" id="UP000373449"/>
    </source>
</evidence>
<dbReference type="InterPro" id="IPR003201">
    <property type="entry name" value="Transposase_Tn5"/>
</dbReference>
<proteinExistence type="predicted"/>
<accession>A0A484ZIT8</accession>
<dbReference type="Gene3D" id="1.10.740.10">
    <property type="entry name" value="Transferase Inhibitor Protein From Tn5, Chain"/>
    <property type="match status" value="1"/>
</dbReference>
<dbReference type="InterPro" id="IPR014737">
    <property type="entry name" value="Transposase_Tn5-like_C"/>
</dbReference>
<protein>
    <submittedName>
        <fullName evidence="2">Transposase for transposon Tn5</fullName>
        <ecNumber evidence="2">3.1.-.-</ecNumber>
    </submittedName>
</protein>
<name>A0A484ZIT8_9GAMM</name>
<dbReference type="GO" id="GO:0016787">
    <property type="term" value="F:hydrolase activity"/>
    <property type="evidence" value="ECO:0007669"/>
    <property type="project" value="UniProtKB-KW"/>
</dbReference>
<sequence>MGEEKQNESCEQVLSPIEWKLLWVKQEGKELPKKAPNLKWAYLSLAKMGHWHDSKRTGRAGWIVIWEGWFKLQDIVEGYRLAKSLDQEI</sequence>
<dbReference type="Proteomes" id="UP000373449">
    <property type="component" value="Unassembled WGS sequence"/>
</dbReference>
<feature type="domain" description="Transposase Tn5 dimerisation" evidence="1">
    <location>
        <begin position="9"/>
        <end position="85"/>
    </location>
</feature>
<dbReference type="InterPro" id="IPR012337">
    <property type="entry name" value="RNaseH-like_sf"/>
</dbReference>
<reference evidence="2 3" key="1">
    <citation type="submission" date="2019-03" db="EMBL/GenBank/DDBJ databases">
        <authorList>
            <consortium name="Pathogen Informatics"/>
        </authorList>
    </citation>
    <scope>NUCLEOTIDE SEQUENCE [LARGE SCALE GENOMIC DNA]</scope>
    <source>
        <strain evidence="2 3">NCTC12282</strain>
    </source>
</reference>
<dbReference type="Pfam" id="PF02281">
    <property type="entry name" value="Dimer_Tnp_Tn5"/>
    <property type="match status" value="1"/>
</dbReference>
<evidence type="ECO:0000259" key="1">
    <source>
        <dbReference type="Pfam" id="PF02281"/>
    </source>
</evidence>
<keyword evidence="2" id="KW-0378">Hydrolase</keyword>
<dbReference type="EC" id="3.1.-.-" evidence="2"/>
<gene>
    <name evidence="2" type="primary">tnpA_8</name>
    <name evidence="2" type="ORF">NCTC12282_02644</name>
</gene>
<evidence type="ECO:0000313" key="2">
    <source>
        <dbReference type="EMBL" id="VFS47706.1"/>
    </source>
</evidence>
<dbReference type="SUPFAM" id="SSF53098">
    <property type="entry name" value="Ribonuclease H-like"/>
    <property type="match status" value="1"/>
</dbReference>
<dbReference type="EMBL" id="CAADJA010000002">
    <property type="protein sequence ID" value="VFS47706.1"/>
    <property type="molecule type" value="Genomic_DNA"/>
</dbReference>
<dbReference type="AlphaFoldDB" id="A0A484ZIT8"/>